<evidence type="ECO:0000313" key="7">
    <source>
        <dbReference type="EMBL" id="KAF2660791.1"/>
    </source>
</evidence>
<evidence type="ECO:0000256" key="5">
    <source>
        <dbReference type="ARBA" id="ARBA00022840"/>
    </source>
</evidence>
<protein>
    <recommendedName>
        <fullName evidence="1">non-specific serine/threonine protein kinase</fullName>
        <ecNumber evidence="1">2.7.11.1</ecNumber>
    </recommendedName>
</protein>
<evidence type="ECO:0000256" key="2">
    <source>
        <dbReference type="ARBA" id="ARBA00022679"/>
    </source>
</evidence>
<dbReference type="PANTHER" id="PTHR43671:SF13">
    <property type="entry name" value="SERINE_THREONINE-PROTEIN KINASE NEK2"/>
    <property type="match status" value="1"/>
</dbReference>
<evidence type="ECO:0000256" key="4">
    <source>
        <dbReference type="ARBA" id="ARBA00022777"/>
    </source>
</evidence>
<dbReference type="PROSITE" id="PS50011">
    <property type="entry name" value="PROTEIN_KINASE_DOM"/>
    <property type="match status" value="1"/>
</dbReference>
<evidence type="ECO:0000256" key="1">
    <source>
        <dbReference type="ARBA" id="ARBA00012513"/>
    </source>
</evidence>
<dbReference type="GO" id="GO:0004674">
    <property type="term" value="F:protein serine/threonine kinase activity"/>
    <property type="evidence" value="ECO:0007669"/>
    <property type="project" value="UniProtKB-EC"/>
</dbReference>
<dbReference type="SUPFAM" id="SSF56112">
    <property type="entry name" value="Protein kinase-like (PK-like)"/>
    <property type="match status" value="1"/>
</dbReference>
<dbReference type="EMBL" id="MU004297">
    <property type="protein sequence ID" value="KAF2660791.1"/>
    <property type="molecule type" value="Genomic_DNA"/>
</dbReference>
<evidence type="ECO:0000313" key="8">
    <source>
        <dbReference type="Proteomes" id="UP000799324"/>
    </source>
</evidence>
<keyword evidence="5" id="KW-0067">ATP-binding</keyword>
<sequence>MADKAPYPTQRSSKWRTQKPLVKNEGAMNGGINIVTDKATGKAYIEKVTKRDEIQRGMAEVEISILRQLKGNDFVVQIADWYLDLTKGREQGGIILEFCTKGSLESLIERHRLNNRPISEQWIWRWACQLAGGLAYCHYGPTYDTSRNSDWNYVIHREQPMYGRRSDVYQLGLVLICLCNLRHVPGTYDRDMPAPKYTSYLNHVIKECLVPVPDKRWTAIDMKNYTKEKYTRLRDSLGKELDLVLPVSAS</sequence>
<keyword evidence="3" id="KW-0547">Nucleotide-binding</keyword>
<dbReference type="AlphaFoldDB" id="A0A6A6TN94"/>
<dbReference type="OrthoDB" id="310217at2759"/>
<dbReference type="SMART" id="SM00220">
    <property type="entry name" value="S_TKc"/>
    <property type="match status" value="1"/>
</dbReference>
<dbReference type="EC" id="2.7.11.1" evidence="1"/>
<keyword evidence="4 7" id="KW-0418">Kinase</keyword>
<dbReference type="PANTHER" id="PTHR43671">
    <property type="entry name" value="SERINE/THREONINE-PROTEIN KINASE NEK"/>
    <property type="match status" value="1"/>
</dbReference>
<feature type="domain" description="Protein kinase" evidence="6">
    <location>
        <begin position="21"/>
        <end position="250"/>
    </location>
</feature>
<keyword evidence="2" id="KW-0808">Transferase</keyword>
<dbReference type="InterPro" id="IPR050660">
    <property type="entry name" value="NEK_Ser/Thr_kinase"/>
</dbReference>
<reference evidence="7" key="1">
    <citation type="journal article" date="2020" name="Stud. Mycol.">
        <title>101 Dothideomycetes genomes: a test case for predicting lifestyles and emergence of pathogens.</title>
        <authorList>
            <person name="Haridas S."/>
            <person name="Albert R."/>
            <person name="Binder M."/>
            <person name="Bloem J."/>
            <person name="Labutti K."/>
            <person name="Salamov A."/>
            <person name="Andreopoulos B."/>
            <person name="Baker S."/>
            <person name="Barry K."/>
            <person name="Bills G."/>
            <person name="Bluhm B."/>
            <person name="Cannon C."/>
            <person name="Castanera R."/>
            <person name="Culley D."/>
            <person name="Daum C."/>
            <person name="Ezra D."/>
            <person name="Gonzalez J."/>
            <person name="Henrissat B."/>
            <person name="Kuo A."/>
            <person name="Liang C."/>
            <person name="Lipzen A."/>
            <person name="Lutzoni F."/>
            <person name="Magnuson J."/>
            <person name="Mondo S."/>
            <person name="Nolan M."/>
            <person name="Ohm R."/>
            <person name="Pangilinan J."/>
            <person name="Park H.-J."/>
            <person name="Ramirez L."/>
            <person name="Alfaro M."/>
            <person name="Sun H."/>
            <person name="Tritt A."/>
            <person name="Yoshinaga Y."/>
            <person name="Zwiers L.-H."/>
            <person name="Turgeon B."/>
            <person name="Goodwin S."/>
            <person name="Spatafora J."/>
            <person name="Crous P."/>
            <person name="Grigoriev I."/>
        </authorList>
    </citation>
    <scope>NUCLEOTIDE SEQUENCE</scope>
    <source>
        <strain evidence="7">CBS 122681</strain>
    </source>
</reference>
<evidence type="ECO:0000259" key="6">
    <source>
        <dbReference type="PROSITE" id="PS50011"/>
    </source>
</evidence>
<evidence type="ECO:0000256" key="3">
    <source>
        <dbReference type="ARBA" id="ARBA00022741"/>
    </source>
</evidence>
<name>A0A6A6TN94_9PLEO</name>
<dbReference type="Pfam" id="PF00069">
    <property type="entry name" value="Pkinase"/>
    <property type="match status" value="1"/>
</dbReference>
<dbReference type="Proteomes" id="UP000799324">
    <property type="component" value="Unassembled WGS sequence"/>
</dbReference>
<gene>
    <name evidence="7" type="ORF">K491DRAFT_674421</name>
</gene>
<dbReference type="InterPro" id="IPR011009">
    <property type="entry name" value="Kinase-like_dom_sf"/>
</dbReference>
<dbReference type="GO" id="GO:0005524">
    <property type="term" value="F:ATP binding"/>
    <property type="evidence" value="ECO:0007669"/>
    <property type="project" value="UniProtKB-KW"/>
</dbReference>
<dbReference type="InterPro" id="IPR000719">
    <property type="entry name" value="Prot_kinase_dom"/>
</dbReference>
<dbReference type="Gene3D" id="1.10.510.10">
    <property type="entry name" value="Transferase(Phosphotransferase) domain 1"/>
    <property type="match status" value="2"/>
</dbReference>
<accession>A0A6A6TN94</accession>
<proteinExistence type="predicted"/>
<keyword evidence="8" id="KW-1185">Reference proteome</keyword>
<organism evidence="7 8">
    <name type="scientific">Lophiostoma macrostomum CBS 122681</name>
    <dbReference type="NCBI Taxonomy" id="1314788"/>
    <lineage>
        <taxon>Eukaryota</taxon>
        <taxon>Fungi</taxon>
        <taxon>Dikarya</taxon>
        <taxon>Ascomycota</taxon>
        <taxon>Pezizomycotina</taxon>
        <taxon>Dothideomycetes</taxon>
        <taxon>Pleosporomycetidae</taxon>
        <taxon>Pleosporales</taxon>
        <taxon>Lophiostomataceae</taxon>
        <taxon>Lophiostoma</taxon>
    </lineage>
</organism>